<dbReference type="GO" id="GO:0003700">
    <property type="term" value="F:DNA-binding transcription factor activity"/>
    <property type="evidence" value="ECO:0007669"/>
    <property type="project" value="InterPro"/>
</dbReference>
<feature type="coiled-coil region" evidence="5">
    <location>
        <begin position="81"/>
        <end position="115"/>
    </location>
</feature>
<dbReference type="CDD" id="cd01107">
    <property type="entry name" value="HTH_BmrR"/>
    <property type="match status" value="1"/>
</dbReference>
<evidence type="ECO:0000256" key="2">
    <source>
        <dbReference type="ARBA" id="ARBA00023015"/>
    </source>
</evidence>
<dbReference type="HOGENOM" id="CLU_065103_0_0_9"/>
<dbReference type="Gene3D" id="1.10.1660.10">
    <property type="match status" value="1"/>
</dbReference>
<evidence type="ECO:0000256" key="4">
    <source>
        <dbReference type="ARBA" id="ARBA00023163"/>
    </source>
</evidence>
<sequence length="275" mass="31937">MKNLFTIGEMAELFGINIRTLRYYDEIGILHPETADPETGYRYYSTRQFERLNTIKYLRALGVSLKKIALFFENRDVDIMLGLLKEQKDETQAKISELMQIEQKLEYRLRALEDAIHTQCGEIRTLHFDQRQIAYLRKDIKLGEDLEFSLRELERANTLEPVMFLGKVGVSLSSANLKARKFQSFSGIFVLLEKEDHYQGKEQYLQAGDYVSVRFSGTHQEASQYYILLLEYMNQMGYSCCGDSVEITLIDAGFTNDTSRYVTEIQIPFSKSTEK</sequence>
<dbReference type="InterPro" id="IPR009061">
    <property type="entry name" value="DNA-bd_dom_put_sf"/>
</dbReference>
<keyword evidence="1" id="KW-0678">Repressor</keyword>
<dbReference type="AlphaFoldDB" id="A0A0E2H6C5"/>
<dbReference type="InterPro" id="IPR000551">
    <property type="entry name" value="MerR-type_HTH_dom"/>
</dbReference>
<dbReference type="InterPro" id="IPR029442">
    <property type="entry name" value="GyrI-like"/>
</dbReference>
<keyword evidence="2" id="KW-0805">Transcription regulation</keyword>
<proteinExistence type="predicted"/>
<dbReference type="Gene3D" id="3.20.80.10">
    <property type="entry name" value="Regulatory factor, effector binding domain"/>
    <property type="match status" value="1"/>
</dbReference>
<reference evidence="7 8" key="1">
    <citation type="submission" date="2013-01" db="EMBL/GenBank/DDBJ databases">
        <title>The Genome Sequence of Clostridium clostridioforme 90A8.</title>
        <authorList>
            <consortium name="The Broad Institute Genome Sequencing Platform"/>
            <person name="Earl A."/>
            <person name="Ward D."/>
            <person name="Feldgarden M."/>
            <person name="Gevers D."/>
            <person name="Courvalin P."/>
            <person name="Lambert T."/>
            <person name="Walker B."/>
            <person name="Young S.K."/>
            <person name="Zeng Q."/>
            <person name="Gargeya S."/>
            <person name="Fitzgerald M."/>
            <person name="Haas B."/>
            <person name="Abouelleil A."/>
            <person name="Alvarado L."/>
            <person name="Arachchi H.M."/>
            <person name="Berlin A.M."/>
            <person name="Chapman S.B."/>
            <person name="Dewar J."/>
            <person name="Goldberg J."/>
            <person name="Griggs A."/>
            <person name="Gujja S."/>
            <person name="Hansen M."/>
            <person name="Howarth C."/>
            <person name="Imamovic A."/>
            <person name="Larimer J."/>
            <person name="McCowan C."/>
            <person name="Murphy C."/>
            <person name="Neiman D."/>
            <person name="Pearson M."/>
            <person name="Priest M."/>
            <person name="Roberts A."/>
            <person name="Saif S."/>
            <person name="Shea T."/>
            <person name="Sisk P."/>
            <person name="Sykes S."/>
            <person name="Wortman J."/>
            <person name="Nusbaum C."/>
            <person name="Birren B."/>
        </authorList>
    </citation>
    <scope>NUCLEOTIDE SEQUENCE [LARGE SCALE GENOMIC DNA]</scope>
    <source>
        <strain evidence="7 8">90A8</strain>
    </source>
</reference>
<evidence type="ECO:0000313" key="8">
    <source>
        <dbReference type="Proteomes" id="UP000013085"/>
    </source>
</evidence>
<dbReference type="PANTHER" id="PTHR30204">
    <property type="entry name" value="REDOX-CYCLING DRUG-SENSING TRANSCRIPTIONAL ACTIVATOR SOXR"/>
    <property type="match status" value="1"/>
</dbReference>
<dbReference type="SUPFAM" id="SSF46955">
    <property type="entry name" value="Putative DNA-binding domain"/>
    <property type="match status" value="1"/>
</dbReference>
<dbReference type="Pfam" id="PF13411">
    <property type="entry name" value="MerR_1"/>
    <property type="match status" value="1"/>
</dbReference>
<feature type="domain" description="HTH merR-type" evidence="6">
    <location>
        <begin position="4"/>
        <end position="74"/>
    </location>
</feature>
<evidence type="ECO:0000256" key="3">
    <source>
        <dbReference type="ARBA" id="ARBA00023125"/>
    </source>
</evidence>
<evidence type="ECO:0000256" key="5">
    <source>
        <dbReference type="SAM" id="Coils"/>
    </source>
</evidence>
<dbReference type="Pfam" id="PF06445">
    <property type="entry name" value="GyrI-like"/>
    <property type="match status" value="1"/>
</dbReference>
<dbReference type="InterPro" id="IPR011256">
    <property type="entry name" value="Reg_factor_effector_dom_sf"/>
</dbReference>
<dbReference type="PANTHER" id="PTHR30204:SF69">
    <property type="entry name" value="MERR-FAMILY TRANSCRIPTIONAL REGULATOR"/>
    <property type="match status" value="1"/>
</dbReference>
<accession>A0A0E2H6C5</accession>
<keyword evidence="4" id="KW-0804">Transcription</keyword>
<dbReference type="PATRIC" id="fig|999408.3.peg.3913"/>
<dbReference type="Proteomes" id="UP000013085">
    <property type="component" value="Unassembled WGS sequence"/>
</dbReference>
<name>A0A0E2H6C5_9FIRM</name>
<dbReference type="RefSeq" id="WP_002585464.1">
    <property type="nucleotide sequence ID" value="NZ_KB850980.1"/>
</dbReference>
<dbReference type="GO" id="GO:0003677">
    <property type="term" value="F:DNA binding"/>
    <property type="evidence" value="ECO:0007669"/>
    <property type="project" value="UniProtKB-KW"/>
</dbReference>
<dbReference type="InterPro" id="IPR047057">
    <property type="entry name" value="MerR_fam"/>
</dbReference>
<dbReference type="GeneID" id="57963054"/>
<keyword evidence="5" id="KW-0175">Coiled coil</keyword>
<evidence type="ECO:0000313" key="7">
    <source>
        <dbReference type="EMBL" id="ENZ12021.1"/>
    </source>
</evidence>
<protein>
    <submittedName>
        <fullName evidence="7">MerR family transcriptional regulator</fullName>
    </submittedName>
</protein>
<gene>
    <name evidence="7" type="ORF">HMPREF1090_03650</name>
</gene>
<evidence type="ECO:0000259" key="6">
    <source>
        <dbReference type="PROSITE" id="PS50937"/>
    </source>
</evidence>
<organism evidence="7 8">
    <name type="scientific">[Clostridium] clostridioforme 90A8</name>
    <dbReference type="NCBI Taxonomy" id="999408"/>
    <lineage>
        <taxon>Bacteria</taxon>
        <taxon>Bacillati</taxon>
        <taxon>Bacillota</taxon>
        <taxon>Clostridia</taxon>
        <taxon>Lachnospirales</taxon>
        <taxon>Lachnospiraceae</taxon>
        <taxon>Enterocloster</taxon>
    </lineage>
</organism>
<dbReference type="SUPFAM" id="SSF55136">
    <property type="entry name" value="Probable bacterial effector-binding domain"/>
    <property type="match status" value="1"/>
</dbReference>
<evidence type="ECO:0000256" key="1">
    <source>
        <dbReference type="ARBA" id="ARBA00022491"/>
    </source>
</evidence>
<dbReference type="EMBL" id="AGYR01000040">
    <property type="protein sequence ID" value="ENZ12021.1"/>
    <property type="molecule type" value="Genomic_DNA"/>
</dbReference>
<comment type="caution">
    <text evidence="7">The sequence shown here is derived from an EMBL/GenBank/DDBJ whole genome shotgun (WGS) entry which is preliminary data.</text>
</comment>
<dbReference type="SMART" id="SM00422">
    <property type="entry name" value="HTH_MERR"/>
    <property type="match status" value="1"/>
</dbReference>
<dbReference type="PROSITE" id="PS50937">
    <property type="entry name" value="HTH_MERR_2"/>
    <property type="match status" value="1"/>
</dbReference>
<keyword evidence="3" id="KW-0238">DNA-binding</keyword>